<organism evidence="7 8">
    <name type="scientific">Xiphophorus couchianus</name>
    <name type="common">Monterrey platyfish</name>
    <dbReference type="NCBI Taxonomy" id="32473"/>
    <lineage>
        <taxon>Eukaryota</taxon>
        <taxon>Metazoa</taxon>
        <taxon>Chordata</taxon>
        <taxon>Craniata</taxon>
        <taxon>Vertebrata</taxon>
        <taxon>Euteleostomi</taxon>
        <taxon>Actinopterygii</taxon>
        <taxon>Neopterygii</taxon>
        <taxon>Teleostei</taxon>
        <taxon>Neoteleostei</taxon>
        <taxon>Acanthomorphata</taxon>
        <taxon>Ovalentaria</taxon>
        <taxon>Atherinomorphae</taxon>
        <taxon>Cyprinodontiformes</taxon>
        <taxon>Poeciliidae</taxon>
        <taxon>Poeciliinae</taxon>
        <taxon>Xiphophorus</taxon>
    </lineage>
</organism>
<sequence length="58" mass="6933">MAGGREEKDLVHLNAIHVENVKKERRYQKLHTEFSINPYRKSKLSLLILLHQNVHPRF</sequence>
<comment type="subcellular location">
    <subcellularLocation>
        <location evidence="1">Cell projection</location>
        <location evidence="1">Cilium</location>
    </subcellularLocation>
    <subcellularLocation>
        <location evidence="2">Cytoplasm</location>
        <location evidence="2">Cytoskeleton</location>
    </subcellularLocation>
</comment>
<dbReference type="AlphaFoldDB" id="A0A3B5LFJ2"/>
<dbReference type="GO" id="GO:0005856">
    <property type="term" value="C:cytoskeleton"/>
    <property type="evidence" value="ECO:0007669"/>
    <property type="project" value="UniProtKB-SubCell"/>
</dbReference>
<evidence type="ECO:0000256" key="1">
    <source>
        <dbReference type="ARBA" id="ARBA00004138"/>
    </source>
</evidence>
<evidence type="ECO:0000256" key="3">
    <source>
        <dbReference type="ARBA" id="ARBA00022490"/>
    </source>
</evidence>
<dbReference type="Ensembl" id="ENSXCOT00000009456.1">
    <property type="protein sequence ID" value="ENSXCOP00000009345.1"/>
    <property type="gene ID" value="ENSXCOG00000007119.1"/>
</dbReference>
<name>A0A3B5LFJ2_9TELE</name>
<evidence type="ECO:0000313" key="8">
    <source>
        <dbReference type="Proteomes" id="UP000261380"/>
    </source>
</evidence>
<accession>A0A3B5LFJ2</accession>
<comment type="similarity">
    <text evidence="6">Belongs to the CFAP144 family.</text>
</comment>
<reference evidence="7" key="1">
    <citation type="submission" date="2025-08" db="UniProtKB">
        <authorList>
            <consortium name="Ensembl"/>
        </authorList>
    </citation>
    <scope>IDENTIFICATION</scope>
</reference>
<protein>
    <submittedName>
        <fullName evidence="7">Uncharacterized protein</fullName>
    </submittedName>
</protein>
<proteinExistence type="inferred from homology"/>
<keyword evidence="8" id="KW-1185">Reference proteome</keyword>
<evidence type="ECO:0000256" key="5">
    <source>
        <dbReference type="ARBA" id="ARBA00023273"/>
    </source>
</evidence>
<keyword evidence="3" id="KW-0963">Cytoplasm</keyword>
<evidence type="ECO:0000256" key="2">
    <source>
        <dbReference type="ARBA" id="ARBA00004245"/>
    </source>
</evidence>
<reference evidence="7" key="2">
    <citation type="submission" date="2025-09" db="UniProtKB">
        <authorList>
            <consortium name="Ensembl"/>
        </authorList>
    </citation>
    <scope>IDENTIFICATION</scope>
</reference>
<dbReference type="GO" id="GO:0005929">
    <property type="term" value="C:cilium"/>
    <property type="evidence" value="ECO:0007669"/>
    <property type="project" value="UniProtKB-SubCell"/>
</dbReference>
<dbReference type="Proteomes" id="UP000261380">
    <property type="component" value="Unplaced"/>
</dbReference>
<keyword evidence="5" id="KW-0966">Cell projection</keyword>
<dbReference type="Pfam" id="PF14886">
    <property type="entry name" value="FAM183"/>
    <property type="match status" value="1"/>
</dbReference>
<evidence type="ECO:0000256" key="6">
    <source>
        <dbReference type="ARBA" id="ARBA00034777"/>
    </source>
</evidence>
<dbReference type="GeneTree" id="ENSGT01030000236788"/>
<evidence type="ECO:0000256" key="4">
    <source>
        <dbReference type="ARBA" id="ARBA00023212"/>
    </source>
</evidence>
<evidence type="ECO:0000313" key="7">
    <source>
        <dbReference type="Ensembl" id="ENSXCOP00000009345.1"/>
    </source>
</evidence>
<dbReference type="InterPro" id="IPR029214">
    <property type="entry name" value="CFAP144"/>
</dbReference>
<keyword evidence="4" id="KW-0206">Cytoskeleton</keyword>